<dbReference type="STRING" id="694430.Natoc_4008"/>
<dbReference type="InterPro" id="IPR055978">
    <property type="entry name" value="DUF7556"/>
</dbReference>
<name>L0K3V5_9EURY</name>
<dbReference type="EMBL" id="CP003929">
    <property type="protein sequence ID" value="AGB39706.1"/>
    <property type="molecule type" value="Genomic_DNA"/>
</dbReference>
<dbReference type="Pfam" id="PF24433">
    <property type="entry name" value="DUF7556"/>
    <property type="match status" value="1"/>
</dbReference>
<gene>
    <name evidence="1" type="ORF">Natoc_4008</name>
</gene>
<dbReference type="GeneID" id="54763915"/>
<keyword evidence="2" id="KW-1185">Reference proteome</keyword>
<proteinExistence type="predicted"/>
<dbReference type="HOGENOM" id="CLU_194229_1_1_2"/>
<evidence type="ECO:0000313" key="1">
    <source>
        <dbReference type="EMBL" id="AGB39706.1"/>
    </source>
</evidence>
<dbReference type="RefSeq" id="WP_015323138.1">
    <property type="nucleotide sequence ID" value="NC_019974.1"/>
</dbReference>
<dbReference type="OrthoDB" id="262340at2157"/>
<dbReference type="AlphaFoldDB" id="L0K3V5"/>
<dbReference type="eggNOG" id="arCOG06331">
    <property type="taxonomic scope" value="Archaea"/>
</dbReference>
<accession>L0K3V5</accession>
<protein>
    <submittedName>
        <fullName evidence="1">Uncharacterized protein</fullName>
    </submittedName>
</protein>
<dbReference type="KEGG" id="nou:Natoc_4008"/>
<dbReference type="Proteomes" id="UP000010878">
    <property type="component" value="Chromosome"/>
</dbReference>
<sequence length="53" mass="5569">MMSSDVTVGADETVVGAIDPAESADRYIIADIAVDGAWLSMRADEAPTLPSMR</sequence>
<organism evidence="1 2">
    <name type="scientific">Natronococcus occultus SP4</name>
    <dbReference type="NCBI Taxonomy" id="694430"/>
    <lineage>
        <taxon>Archaea</taxon>
        <taxon>Methanobacteriati</taxon>
        <taxon>Methanobacteriota</taxon>
        <taxon>Stenosarchaea group</taxon>
        <taxon>Halobacteria</taxon>
        <taxon>Halobacteriales</taxon>
        <taxon>Natrialbaceae</taxon>
        <taxon>Natronococcus</taxon>
    </lineage>
</organism>
<reference evidence="1 2" key="1">
    <citation type="submission" date="2012-11" db="EMBL/GenBank/DDBJ databases">
        <title>FINISHED of Natronococcus occultus SP4, DSM 3396.</title>
        <authorList>
            <consortium name="DOE Joint Genome Institute"/>
            <person name="Eisen J."/>
            <person name="Huntemann M."/>
            <person name="Wei C.-L."/>
            <person name="Han J."/>
            <person name="Detter J.C."/>
            <person name="Han C."/>
            <person name="Tapia R."/>
            <person name="Chen A."/>
            <person name="Kyrpides N."/>
            <person name="Mavromatis K."/>
            <person name="Markowitz V."/>
            <person name="Szeto E."/>
            <person name="Ivanova N."/>
            <person name="Mikhailova N."/>
            <person name="Ovchinnikova G."/>
            <person name="Pagani I."/>
            <person name="Pati A."/>
            <person name="Goodwin L."/>
            <person name="Nordberg H.P."/>
            <person name="Cantor M.N."/>
            <person name="Hua S.X."/>
            <person name="Woyke T."/>
            <person name="Eisen J."/>
            <person name="Klenk H.-P."/>
            <person name="Klenk H.-P."/>
        </authorList>
    </citation>
    <scope>NUCLEOTIDE SEQUENCE [LARGE SCALE GENOMIC DNA]</scope>
    <source>
        <strain evidence="1 2">SP4</strain>
    </source>
</reference>
<evidence type="ECO:0000313" key="2">
    <source>
        <dbReference type="Proteomes" id="UP000010878"/>
    </source>
</evidence>